<feature type="signal peptide" evidence="1">
    <location>
        <begin position="1"/>
        <end position="20"/>
    </location>
</feature>
<evidence type="ECO:0000256" key="1">
    <source>
        <dbReference type="SAM" id="SignalP"/>
    </source>
</evidence>
<evidence type="ECO:0000313" key="3">
    <source>
        <dbReference type="Proteomes" id="UP000290204"/>
    </source>
</evidence>
<dbReference type="Pfam" id="PF09982">
    <property type="entry name" value="LpxR"/>
    <property type="match status" value="1"/>
</dbReference>
<dbReference type="EMBL" id="SDHW01000002">
    <property type="protein sequence ID" value="RXK60554.1"/>
    <property type="molecule type" value="Genomic_DNA"/>
</dbReference>
<dbReference type="InterPro" id="IPR037107">
    <property type="entry name" value="Put_OMP_sf"/>
</dbReference>
<dbReference type="AlphaFoldDB" id="A0A4Q1CJM2"/>
<keyword evidence="3" id="KW-1185">Reference proteome</keyword>
<feature type="chain" id="PRO_5020450994" evidence="1">
    <location>
        <begin position="21"/>
        <end position="319"/>
    </location>
</feature>
<reference evidence="2 3" key="1">
    <citation type="submission" date="2019-01" db="EMBL/GenBank/DDBJ databases">
        <title>Lacibacter sp. strain TTM-7.</title>
        <authorList>
            <person name="Chen W.-M."/>
        </authorList>
    </citation>
    <scope>NUCLEOTIDE SEQUENCE [LARGE SCALE GENOMIC DNA]</scope>
    <source>
        <strain evidence="2 3">TTM-7</strain>
    </source>
</reference>
<name>A0A4Q1CJM2_9BACT</name>
<proteinExistence type="predicted"/>
<dbReference type="OrthoDB" id="622552at2"/>
<dbReference type="RefSeq" id="WP_129130515.1">
    <property type="nucleotide sequence ID" value="NZ_SDHW01000002.1"/>
</dbReference>
<comment type="caution">
    <text evidence="2">The sequence shown here is derived from an EMBL/GenBank/DDBJ whole genome shotgun (WGS) entry which is preliminary data.</text>
</comment>
<dbReference type="Proteomes" id="UP000290204">
    <property type="component" value="Unassembled WGS sequence"/>
</dbReference>
<accession>A0A4Q1CJM2</accession>
<evidence type="ECO:0000313" key="2">
    <source>
        <dbReference type="EMBL" id="RXK60554.1"/>
    </source>
</evidence>
<dbReference type="Gene3D" id="2.40.128.140">
    <property type="entry name" value="Outer membrane protein"/>
    <property type="match status" value="1"/>
</dbReference>
<protein>
    <submittedName>
        <fullName evidence="2">Lipid A deacylase LpxR family protein</fullName>
    </submittedName>
</protein>
<keyword evidence="1" id="KW-0732">Signal</keyword>
<sequence>MHKPTISFLFFLLVSKFVFSQNGNTVYRKELTITTENDNYNFTKADRYYSNGFFVKYQWLANQNKKAAIKLRRVEAGQMIFNPHLNRRSLSQVLEQQDRPYAGWLYGSYGETSVYSNDRVVQWDAIAGVVGPASKGEEVQTKYHQFIGLYKIYGWENQVQNEFGVNASVRYYHPLSISNGFTMHATGKAMLGNTFTNASVGVLLKTGKMEKESSTSFFTGRLGSAPKDRRHHAEFVFFLEPMLQAQAYNATVQGPMFRENKGNYVSELNPFIYVVKTGFVVAGPAVSFSAYYHIKQREAKSMIDPLEVYGAFALSFRFR</sequence>
<gene>
    <name evidence="2" type="ORF">ESA94_08790</name>
</gene>
<organism evidence="2 3">
    <name type="scientific">Lacibacter luteus</name>
    <dbReference type="NCBI Taxonomy" id="2508719"/>
    <lineage>
        <taxon>Bacteria</taxon>
        <taxon>Pseudomonadati</taxon>
        <taxon>Bacteroidota</taxon>
        <taxon>Chitinophagia</taxon>
        <taxon>Chitinophagales</taxon>
        <taxon>Chitinophagaceae</taxon>
        <taxon>Lacibacter</taxon>
    </lineage>
</organism>
<dbReference type="InterPro" id="IPR018707">
    <property type="entry name" value="LpxR"/>
</dbReference>